<feature type="domain" description="Mandelate racemase/muconate lactonizing enzyme C-terminal" evidence="3">
    <location>
        <begin position="157"/>
        <end position="267"/>
    </location>
</feature>
<dbReference type="Gene3D" id="3.30.390.10">
    <property type="entry name" value="Enolase-like, N-terminal domain"/>
    <property type="match status" value="1"/>
</dbReference>
<keyword evidence="1" id="KW-0479">Metal-binding</keyword>
<organism evidence="4 5">
    <name type="scientific">Alicyclobacillus dauci</name>
    <dbReference type="NCBI Taxonomy" id="1475485"/>
    <lineage>
        <taxon>Bacteria</taxon>
        <taxon>Bacillati</taxon>
        <taxon>Bacillota</taxon>
        <taxon>Bacilli</taxon>
        <taxon>Bacillales</taxon>
        <taxon>Alicyclobacillaceae</taxon>
        <taxon>Alicyclobacillus</taxon>
    </lineage>
</organism>
<name>A0ABY6Z1H8_9BACL</name>
<dbReference type="SUPFAM" id="SSF54826">
    <property type="entry name" value="Enolase N-terminal domain-like"/>
    <property type="match status" value="1"/>
</dbReference>
<dbReference type="InterPro" id="IPR029065">
    <property type="entry name" value="Enolase_C-like"/>
</dbReference>
<evidence type="ECO:0000256" key="1">
    <source>
        <dbReference type="ARBA" id="ARBA00022723"/>
    </source>
</evidence>
<evidence type="ECO:0000259" key="3">
    <source>
        <dbReference type="SMART" id="SM00922"/>
    </source>
</evidence>
<dbReference type="RefSeq" id="WP_268044115.1">
    <property type="nucleotide sequence ID" value="NZ_CP104064.1"/>
</dbReference>
<dbReference type="Proteomes" id="UP001164803">
    <property type="component" value="Chromosome"/>
</dbReference>
<dbReference type="PANTHER" id="PTHR48080">
    <property type="entry name" value="D-GALACTONATE DEHYDRATASE-RELATED"/>
    <property type="match status" value="1"/>
</dbReference>
<dbReference type="SMART" id="SM00922">
    <property type="entry name" value="MR_MLE"/>
    <property type="match status" value="1"/>
</dbReference>
<dbReference type="SFLD" id="SFLDG00179">
    <property type="entry name" value="mandelate_racemase"/>
    <property type="match status" value="1"/>
</dbReference>
<gene>
    <name evidence="4" type="ORF">NZD86_21595</name>
</gene>
<dbReference type="Pfam" id="PF13378">
    <property type="entry name" value="MR_MLE_C"/>
    <property type="match status" value="1"/>
</dbReference>
<evidence type="ECO:0000256" key="2">
    <source>
        <dbReference type="ARBA" id="ARBA00023239"/>
    </source>
</evidence>
<reference evidence="4" key="1">
    <citation type="submission" date="2022-08" db="EMBL/GenBank/DDBJ databases">
        <title>Alicyclobacillus dauci DSM2870, complete genome.</title>
        <authorList>
            <person name="Wang Q."/>
            <person name="Cai R."/>
            <person name="Wang Z."/>
        </authorList>
    </citation>
    <scope>NUCLEOTIDE SEQUENCE</scope>
    <source>
        <strain evidence="4">DSM 28700</strain>
    </source>
</reference>
<dbReference type="SFLD" id="SFLDS00001">
    <property type="entry name" value="Enolase"/>
    <property type="match status" value="1"/>
</dbReference>
<dbReference type="InterPro" id="IPR013342">
    <property type="entry name" value="Mandelate_racemase_C"/>
</dbReference>
<dbReference type="Pfam" id="PF02746">
    <property type="entry name" value="MR_MLE_N"/>
    <property type="match status" value="1"/>
</dbReference>
<keyword evidence="5" id="KW-1185">Reference proteome</keyword>
<dbReference type="CDD" id="cd03316">
    <property type="entry name" value="MR_like"/>
    <property type="match status" value="1"/>
</dbReference>
<dbReference type="PANTHER" id="PTHR48080:SF2">
    <property type="entry name" value="D-GALACTONATE DEHYDRATASE"/>
    <property type="match status" value="1"/>
</dbReference>
<dbReference type="InterPro" id="IPR013341">
    <property type="entry name" value="Mandelate_racemase_N_dom"/>
</dbReference>
<accession>A0ABY6Z1H8</accession>
<dbReference type="InterPro" id="IPR036849">
    <property type="entry name" value="Enolase-like_C_sf"/>
</dbReference>
<dbReference type="InterPro" id="IPR029017">
    <property type="entry name" value="Enolase-like_N"/>
</dbReference>
<dbReference type="Gene3D" id="3.20.20.120">
    <property type="entry name" value="Enolase-like C-terminal domain"/>
    <property type="match status" value="1"/>
</dbReference>
<dbReference type="EMBL" id="CP104064">
    <property type="protein sequence ID" value="WAH36735.1"/>
    <property type="molecule type" value="Genomic_DNA"/>
</dbReference>
<sequence>MQITALETIRVEEFPNICFVHVHTDEGLVGLGETYFGAASVEAWVHESAAPVLVGQDPLNIEKHWQSLVGFIGSRSTGVENRGRSAVDIALWDLLGQVTGQPIYQLLGGAVREKIPAYNTCAGYQYTRKRPKHAHLPVDNWGTGGTDGPYEDLMGFLHRADELAESLVEEGYMGMKIWPFDPYAEASAGRYISPADLRRGLEPFEKIRKAVGDKIHIMVEMHSRWDLRAAKEIAKELEPFQPFWFEDPIRMDNVAALNEFAHSTRVPTAASETLGTRQAYLDVLQQQAAGVLIFDPTWTGGISEAKRIASIAEAFEIPVATHDCVGPVSFAVDVHLSTHLPNALVQEVVRAFYSTWYKELVTDLPKVENGYVYPLSGPGLGTKLNPEVLKRADVTRRVTTVKDL</sequence>
<proteinExistence type="predicted"/>
<dbReference type="InterPro" id="IPR034593">
    <property type="entry name" value="DgoD-like"/>
</dbReference>
<evidence type="ECO:0000313" key="5">
    <source>
        <dbReference type="Proteomes" id="UP001164803"/>
    </source>
</evidence>
<evidence type="ECO:0000313" key="4">
    <source>
        <dbReference type="EMBL" id="WAH36735.1"/>
    </source>
</evidence>
<protein>
    <submittedName>
        <fullName evidence="4">Mandelate racemase/muconate lactonizing enzyme family protein</fullName>
    </submittedName>
</protein>
<dbReference type="SUPFAM" id="SSF51604">
    <property type="entry name" value="Enolase C-terminal domain-like"/>
    <property type="match status" value="1"/>
</dbReference>
<keyword evidence="2" id="KW-0456">Lyase</keyword>